<feature type="compositionally biased region" description="Polar residues" evidence="1">
    <location>
        <begin position="204"/>
        <end position="217"/>
    </location>
</feature>
<feature type="compositionally biased region" description="Polar residues" evidence="1">
    <location>
        <begin position="133"/>
        <end position="144"/>
    </location>
</feature>
<feature type="compositionally biased region" description="Basic and acidic residues" evidence="1">
    <location>
        <begin position="94"/>
        <end position="112"/>
    </location>
</feature>
<reference evidence="2" key="1">
    <citation type="submission" date="2022-12" db="EMBL/GenBank/DDBJ databases">
        <authorList>
            <person name="Alioto T."/>
            <person name="Alioto T."/>
            <person name="Gomez Garrido J."/>
        </authorList>
    </citation>
    <scope>NUCLEOTIDE SEQUENCE</scope>
</reference>
<proteinExistence type="predicted"/>
<accession>A0AA35P2K4</accession>
<name>A0AA35P2K4_9SAUR</name>
<evidence type="ECO:0000313" key="3">
    <source>
        <dbReference type="Proteomes" id="UP001178461"/>
    </source>
</evidence>
<feature type="region of interest" description="Disordered" evidence="1">
    <location>
        <begin position="29"/>
        <end position="230"/>
    </location>
</feature>
<evidence type="ECO:0000256" key="1">
    <source>
        <dbReference type="SAM" id="MobiDB-lite"/>
    </source>
</evidence>
<feature type="compositionally biased region" description="Basic and acidic residues" evidence="1">
    <location>
        <begin position="160"/>
        <end position="192"/>
    </location>
</feature>
<keyword evidence="3" id="KW-1185">Reference proteome</keyword>
<evidence type="ECO:0000313" key="2">
    <source>
        <dbReference type="EMBL" id="CAI5769372.1"/>
    </source>
</evidence>
<dbReference type="Proteomes" id="UP001178461">
    <property type="component" value="Chromosome 3"/>
</dbReference>
<dbReference type="EMBL" id="OX395128">
    <property type="protein sequence ID" value="CAI5769372.1"/>
    <property type="molecule type" value="Genomic_DNA"/>
</dbReference>
<sequence length="230" mass="25626">MDRVIFCVFLEVDYKIYKKKMNEFFPAEGVEQQGQSPSPVKCKAKQSEDLEDNNEGDNVTEAKQSTDEIESQSQEADEAKPTVVNSSTDGGENVCKEKESSQDAKATEEHNPMPHAVCEQDQADGHQEESTEVEMNTQTDSQVSYMEAEETLITQEETIQEEKPQAPEVDRTNQENKGEEKGAGEEKGKHTAEPVQPEGPCDTENISSNDIEMNSQAEDIDEPTETQTDN</sequence>
<protein>
    <recommendedName>
        <fullName evidence="4">Mono-ADP ribosylhydrolase 2</fullName>
    </recommendedName>
</protein>
<organism evidence="2 3">
    <name type="scientific">Podarcis lilfordi</name>
    <name type="common">Lilford's wall lizard</name>
    <dbReference type="NCBI Taxonomy" id="74358"/>
    <lineage>
        <taxon>Eukaryota</taxon>
        <taxon>Metazoa</taxon>
        <taxon>Chordata</taxon>
        <taxon>Craniata</taxon>
        <taxon>Vertebrata</taxon>
        <taxon>Euteleostomi</taxon>
        <taxon>Lepidosauria</taxon>
        <taxon>Squamata</taxon>
        <taxon>Bifurcata</taxon>
        <taxon>Unidentata</taxon>
        <taxon>Episquamata</taxon>
        <taxon>Laterata</taxon>
        <taxon>Lacertibaenia</taxon>
        <taxon>Lacertidae</taxon>
        <taxon>Podarcis</taxon>
    </lineage>
</organism>
<evidence type="ECO:0008006" key="4">
    <source>
        <dbReference type="Google" id="ProtNLM"/>
    </source>
</evidence>
<gene>
    <name evidence="2" type="ORF">PODLI_1B024347</name>
</gene>
<dbReference type="AlphaFoldDB" id="A0AA35P2K4"/>